<dbReference type="Pfam" id="PF03992">
    <property type="entry name" value="ABM"/>
    <property type="match status" value="1"/>
</dbReference>
<protein>
    <submittedName>
        <fullName evidence="2">Antibiotic biosynthesis monooxygenase</fullName>
    </submittedName>
</protein>
<keyword evidence="3" id="KW-1185">Reference proteome</keyword>
<dbReference type="InterPro" id="IPR011008">
    <property type="entry name" value="Dimeric_a/b-barrel"/>
</dbReference>
<dbReference type="RefSeq" id="WP_015747596.1">
    <property type="nucleotide sequence ID" value="NC_013235.1"/>
</dbReference>
<dbReference type="PANTHER" id="PTHR33336:SF3">
    <property type="entry name" value="ABM DOMAIN-CONTAINING PROTEIN"/>
    <property type="match status" value="1"/>
</dbReference>
<sequence>MSTPTDANPELLTVVAHMRARDGRQQELRDALIALVEPTSREEGFVNYDLHQGVEDPDLFYLYENWDNAALLDAHLGRPHLTEFAARLPELVDDNGLTITRLRRIA</sequence>
<dbReference type="PANTHER" id="PTHR33336">
    <property type="entry name" value="QUINOL MONOOXYGENASE YGIN-RELATED"/>
    <property type="match status" value="1"/>
</dbReference>
<dbReference type="InterPro" id="IPR007138">
    <property type="entry name" value="ABM_dom"/>
</dbReference>
<dbReference type="OrthoDB" id="5080511at2"/>
<evidence type="ECO:0000313" key="2">
    <source>
        <dbReference type="EMBL" id="ACV78706.1"/>
    </source>
</evidence>
<proteinExistence type="predicted"/>
<gene>
    <name evidence="2" type="ordered locus">Namu_2330</name>
</gene>
<feature type="domain" description="ABM" evidence="1">
    <location>
        <begin position="12"/>
        <end position="100"/>
    </location>
</feature>
<dbReference type="AlphaFoldDB" id="C8XKE4"/>
<dbReference type="EMBL" id="CP001737">
    <property type="protein sequence ID" value="ACV78706.1"/>
    <property type="molecule type" value="Genomic_DNA"/>
</dbReference>
<dbReference type="GO" id="GO:0004497">
    <property type="term" value="F:monooxygenase activity"/>
    <property type="evidence" value="ECO:0007669"/>
    <property type="project" value="UniProtKB-KW"/>
</dbReference>
<dbReference type="Gene3D" id="3.30.70.100">
    <property type="match status" value="1"/>
</dbReference>
<evidence type="ECO:0000313" key="3">
    <source>
        <dbReference type="Proteomes" id="UP000002218"/>
    </source>
</evidence>
<dbReference type="KEGG" id="nml:Namu_2330"/>
<dbReference type="Proteomes" id="UP000002218">
    <property type="component" value="Chromosome"/>
</dbReference>
<dbReference type="InParanoid" id="C8XKE4"/>
<keyword evidence="2" id="KW-0503">Monooxygenase</keyword>
<reference evidence="2 3" key="2">
    <citation type="journal article" date="2010" name="Stand. Genomic Sci.">
        <title>Complete genome sequence of Nakamurella multipartita type strain (Y-104).</title>
        <authorList>
            <person name="Tice H."/>
            <person name="Mayilraj S."/>
            <person name="Sims D."/>
            <person name="Lapidus A."/>
            <person name="Nolan M."/>
            <person name="Lucas S."/>
            <person name="Glavina Del Rio T."/>
            <person name="Copeland A."/>
            <person name="Cheng J.F."/>
            <person name="Meincke L."/>
            <person name="Bruce D."/>
            <person name="Goodwin L."/>
            <person name="Pitluck S."/>
            <person name="Ivanova N."/>
            <person name="Mavromatis K."/>
            <person name="Ovchinnikova G."/>
            <person name="Pati A."/>
            <person name="Chen A."/>
            <person name="Palaniappan K."/>
            <person name="Land M."/>
            <person name="Hauser L."/>
            <person name="Chang Y.J."/>
            <person name="Jeffries C.D."/>
            <person name="Detter J.C."/>
            <person name="Brettin T."/>
            <person name="Rohde M."/>
            <person name="Goker M."/>
            <person name="Bristow J."/>
            <person name="Eisen J.A."/>
            <person name="Markowitz V."/>
            <person name="Hugenholtz P."/>
            <person name="Kyrpides N.C."/>
            <person name="Klenk H.P."/>
            <person name="Chen F."/>
        </authorList>
    </citation>
    <scope>NUCLEOTIDE SEQUENCE [LARGE SCALE GENOMIC DNA]</scope>
    <source>
        <strain evidence="3">ATCC 700099 / DSM 44233 / CIP 104796 / JCM 9543 / NBRC 105858 / Y-104</strain>
    </source>
</reference>
<dbReference type="SUPFAM" id="SSF54909">
    <property type="entry name" value="Dimeric alpha+beta barrel"/>
    <property type="match status" value="1"/>
</dbReference>
<dbReference type="eggNOG" id="COG1359">
    <property type="taxonomic scope" value="Bacteria"/>
</dbReference>
<reference evidence="3" key="1">
    <citation type="submission" date="2009-09" db="EMBL/GenBank/DDBJ databases">
        <title>The complete genome of Nakamurella multipartita DSM 44233.</title>
        <authorList>
            <consortium name="US DOE Joint Genome Institute (JGI-PGF)"/>
            <person name="Lucas S."/>
            <person name="Copeland A."/>
            <person name="Lapidus A."/>
            <person name="Glavina del Rio T."/>
            <person name="Dalin E."/>
            <person name="Tice H."/>
            <person name="Bruce D."/>
            <person name="Goodwin L."/>
            <person name="Pitluck S."/>
            <person name="Kyrpides N."/>
            <person name="Mavromatis K."/>
            <person name="Ivanova N."/>
            <person name="Ovchinnikova G."/>
            <person name="Sims D."/>
            <person name="Meincke L."/>
            <person name="Brettin T."/>
            <person name="Detter J.C."/>
            <person name="Han C."/>
            <person name="Larimer F."/>
            <person name="Land M."/>
            <person name="Hauser L."/>
            <person name="Markowitz V."/>
            <person name="Cheng J.-F."/>
            <person name="Hugenholtz P."/>
            <person name="Woyke T."/>
            <person name="Wu D."/>
            <person name="Klenk H.-P."/>
            <person name="Eisen J.A."/>
        </authorList>
    </citation>
    <scope>NUCLEOTIDE SEQUENCE [LARGE SCALE GENOMIC DNA]</scope>
    <source>
        <strain evidence="3">ATCC 700099 / DSM 44233 / CIP 104796 / JCM 9543 / NBRC 105858 / Y-104</strain>
    </source>
</reference>
<keyword evidence="2" id="KW-0560">Oxidoreductase</keyword>
<organism evidence="2 3">
    <name type="scientific">Nakamurella multipartita (strain ATCC 700099 / DSM 44233 / CIP 104796 / JCM 9543 / NBRC 105858 / Y-104)</name>
    <name type="common">Microsphaera multipartita</name>
    <dbReference type="NCBI Taxonomy" id="479431"/>
    <lineage>
        <taxon>Bacteria</taxon>
        <taxon>Bacillati</taxon>
        <taxon>Actinomycetota</taxon>
        <taxon>Actinomycetes</taxon>
        <taxon>Nakamurellales</taxon>
        <taxon>Nakamurellaceae</taxon>
        <taxon>Nakamurella</taxon>
    </lineage>
</organism>
<dbReference type="InterPro" id="IPR050744">
    <property type="entry name" value="AI-2_Isomerase_LsrG"/>
</dbReference>
<name>C8XKE4_NAKMY</name>
<dbReference type="HOGENOM" id="CLU_131496_11_1_11"/>
<dbReference type="PROSITE" id="PS51725">
    <property type="entry name" value="ABM"/>
    <property type="match status" value="1"/>
</dbReference>
<accession>C8XKE4</accession>
<evidence type="ECO:0000259" key="1">
    <source>
        <dbReference type="PROSITE" id="PS51725"/>
    </source>
</evidence>